<dbReference type="PANTHER" id="PTHR33507">
    <property type="entry name" value="INNER MEMBRANE PROTEIN YBBJ"/>
    <property type="match status" value="1"/>
</dbReference>
<feature type="chain" id="PRO_5046247288" evidence="7">
    <location>
        <begin position="22"/>
        <end position="479"/>
    </location>
</feature>
<evidence type="ECO:0000256" key="5">
    <source>
        <dbReference type="SAM" id="MobiDB-lite"/>
    </source>
</evidence>
<feature type="transmembrane region" description="Helical" evidence="6">
    <location>
        <begin position="357"/>
        <end position="376"/>
    </location>
</feature>
<feature type="domain" description="NfeD integral membrane" evidence="9">
    <location>
        <begin position="288"/>
        <end position="405"/>
    </location>
</feature>
<evidence type="ECO:0000313" key="12">
    <source>
        <dbReference type="Proteomes" id="UP000215999"/>
    </source>
</evidence>
<feature type="transmembrane region" description="Helical" evidence="6">
    <location>
        <begin position="309"/>
        <end position="327"/>
    </location>
</feature>
<accession>A0ABX4FZB0</accession>
<keyword evidence="7" id="KW-0732">Signal</keyword>
<reference evidence="11 12" key="1">
    <citation type="journal article" date="2016" name="Antonie Van Leeuwenhoek">
        <title>Photobacterium sanguinicancri sp. nov. isolated from marine animals.</title>
        <authorList>
            <person name="Gomez-Gil B."/>
            <person name="Roque A."/>
            <person name="Rotllant G."/>
            <person name="Romalde J.L."/>
            <person name="Doce A."/>
            <person name="Eggermont M."/>
            <person name="Defoirdt T."/>
        </authorList>
    </citation>
    <scope>NUCLEOTIDE SEQUENCE [LARGE SCALE GENOMIC DNA]</scope>
    <source>
        <strain evidence="11 12">CAIM 1827</strain>
    </source>
</reference>
<dbReference type="GO" id="GO:0008233">
    <property type="term" value="F:peptidase activity"/>
    <property type="evidence" value="ECO:0007669"/>
    <property type="project" value="UniProtKB-KW"/>
</dbReference>
<comment type="caution">
    <text evidence="11">The sequence shown here is derived from an EMBL/GenBank/DDBJ whole genome shotgun (WGS) entry which is preliminary data.</text>
</comment>
<evidence type="ECO:0000259" key="9">
    <source>
        <dbReference type="Pfam" id="PF24961"/>
    </source>
</evidence>
<dbReference type="RefSeq" id="WP_094956917.1">
    <property type="nucleotide sequence ID" value="NZ_NOIF01000046.1"/>
</dbReference>
<feature type="transmembrane region" description="Helical" evidence="6">
    <location>
        <begin position="382"/>
        <end position="409"/>
    </location>
</feature>
<evidence type="ECO:0000256" key="3">
    <source>
        <dbReference type="ARBA" id="ARBA00022989"/>
    </source>
</evidence>
<feature type="signal peptide" evidence="7">
    <location>
        <begin position="1"/>
        <end position="21"/>
    </location>
</feature>
<dbReference type="InterPro" id="IPR056739">
    <property type="entry name" value="NfeD_membrane"/>
</dbReference>
<protein>
    <submittedName>
        <fullName evidence="11">Serine protease</fullName>
    </submittedName>
</protein>
<keyword evidence="3 6" id="KW-1133">Transmembrane helix</keyword>
<dbReference type="InterPro" id="IPR002810">
    <property type="entry name" value="NfeD-like_C"/>
</dbReference>
<gene>
    <name evidence="11" type="ORF">ASV53_09460</name>
</gene>
<dbReference type="Gene3D" id="2.40.50.140">
    <property type="entry name" value="Nucleic acid-binding proteins"/>
    <property type="match status" value="1"/>
</dbReference>
<keyword evidence="11" id="KW-0378">Hydrolase</keyword>
<evidence type="ECO:0000256" key="7">
    <source>
        <dbReference type="SAM" id="SignalP"/>
    </source>
</evidence>
<evidence type="ECO:0000313" key="11">
    <source>
        <dbReference type="EMBL" id="OZS44179.1"/>
    </source>
</evidence>
<comment type="subcellular location">
    <subcellularLocation>
        <location evidence="1">Membrane</location>
        <topology evidence="1">Multi-pass membrane protein</topology>
    </subcellularLocation>
</comment>
<dbReference type="SUPFAM" id="SSF141322">
    <property type="entry name" value="NfeD domain-like"/>
    <property type="match status" value="1"/>
</dbReference>
<feature type="domain" description="NfeD-like C-terminal" evidence="8">
    <location>
        <begin position="422"/>
        <end position="474"/>
    </location>
</feature>
<sequence>MKRLLLCFWIVLLCFSHSARADDVWVIEIKGGIGPAISDYVSREITLAQEQQAKFIVLKMDTPGGLDTSMRQIIKAITTSAIPIATWVGPAGSRAASAGTYILFASHIASMAPGTNLGAATPVSLGGPQRDKDGETNNPFAPKKETQSPEQPPDNPPESSPDQQTAAEQPISNKENDSEKIAAKTAMEKKVMNDAAAYIQSLAKLHGRNELWAEKAVREAASLDAESALAQNVIDFIAPNIDQLITQANGRIVAVNGVDVELALSNVAYVERQQDWRFKLLTVITNPNVAYILMLIGIYGLLLEFYNPGVGLPGVLGGICLILAMYSLQLLPVSYAGLGLLLLGIALMIAETFSPSFGILGLGGIVAFVLGSVMLMDTETPGYQIAVPLIVGLTVVSALFFFVIIALLLKVRRRPVTTGVQLLQGQIATVVSGFPGEGKVMVDGEIWQARSGCHYQRGDHVIVTSISGLWLDVESTKKE</sequence>
<feature type="transmembrane region" description="Helical" evidence="6">
    <location>
        <begin position="333"/>
        <end position="350"/>
    </location>
</feature>
<feature type="region of interest" description="Disordered" evidence="5">
    <location>
        <begin position="120"/>
        <end position="177"/>
    </location>
</feature>
<dbReference type="EMBL" id="NOIF01000046">
    <property type="protein sequence ID" value="OZS44179.1"/>
    <property type="molecule type" value="Genomic_DNA"/>
</dbReference>
<evidence type="ECO:0000256" key="1">
    <source>
        <dbReference type="ARBA" id="ARBA00004141"/>
    </source>
</evidence>
<dbReference type="Pfam" id="PF01957">
    <property type="entry name" value="NfeD"/>
    <property type="match status" value="1"/>
</dbReference>
<dbReference type="Pfam" id="PF25145">
    <property type="entry name" value="NfeD1b_N"/>
    <property type="match status" value="1"/>
</dbReference>
<dbReference type="GO" id="GO:0006508">
    <property type="term" value="P:proteolysis"/>
    <property type="evidence" value="ECO:0007669"/>
    <property type="project" value="UniProtKB-KW"/>
</dbReference>
<evidence type="ECO:0000256" key="6">
    <source>
        <dbReference type="SAM" id="Phobius"/>
    </source>
</evidence>
<keyword evidence="11" id="KW-0645">Protease</keyword>
<evidence type="ECO:0000259" key="8">
    <source>
        <dbReference type="Pfam" id="PF01957"/>
    </source>
</evidence>
<proteinExistence type="predicted"/>
<keyword evidence="4 6" id="KW-0472">Membrane</keyword>
<dbReference type="Proteomes" id="UP000215999">
    <property type="component" value="Unassembled WGS sequence"/>
</dbReference>
<dbReference type="InterPro" id="IPR012340">
    <property type="entry name" value="NA-bd_OB-fold"/>
</dbReference>
<feature type="compositionally biased region" description="Pro residues" evidence="5">
    <location>
        <begin position="150"/>
        <end position="159"/>
    </location>
</feature>
<evidence type="ECO:0000256" key="2">
    <source>
        <dbReference type="ARBA" id="ARBA00022692"/>
    </source>
</evidence>
<name>A0ABX4FZB0_9GAMM</name>
<dbReference type="Gene3D" id="3.90.226.10">
    <property type="entry name" value="2-enoyl-CoA Hydratase, Chain A, domain 1"/>
    <property type="match status" value="1"/>
</dbReference>
<keyword evidence="12" id="KW-1185">Reference proteome</keyword>
<organism evidence="11 12">
    <name type="scientific">Photobacterium sanguinicancri</name>
    <dbReference type="NCBI Taxonomy" id="875932"/>
    <lineage>
        <taxon>Bacteria</taxon>
        <taxon>Pseudomonadati</taxon>
        <taxon>Pseudomonadota</taxon>
        <taxon>Gammaproteobacteria</taxon>
        <taxon>Vibrionales</taxon>
        <taxon>Vibrionaceae</taxon>
        <taxon>Photobacterium</taxon>
    </lineage>
</organism>
<dbReference type="InterPro" id="IPR029045">
    <property type="entry name" value="ClpP/crotonase-like_dom_sf"/>
</dbReference>
<dbReference type="SUPFAM" id="SSF52096">
    <property type="entry name" value="ClpP/crotonase"/>
    <property type="match status" value="1"/>
</dbReference>
<dbReference type="Pfam" id="PF24961">
    <property type="entry name" value="NfeD_membrane"/>
    <property type="match status" value="1"/>
</dbReference>
<keyword evidence="2 6" id="KW-0812">Transmembrane</keyword>
<dbReference type="PANTHER" id="PTHR33507:SF4">
    <property type="entry name" value="NODULATION COMPETITIVENESS PROTEIN NFED"/>
    <property type="match status" value="1"/>
</dbReference>
<feature type="domain" description="NfeD1b N-terminal" evidence="10">
    <location>
        <begin position="24"/>
        <end position="132"/>
    </location>
</feature>
<feature type="transmembrane region" description="Helical" evidence="6">
    <location>
        <begin position="280"/>
        <end position="302"/>
    </location>
</feature>
<evidence type="ECO:0000259" key="10">
    <source>
        <dbReference type="Pfam" id="PF25145"/>
    </source>
</evidence>
<evidence type="ECO:0000256" key="4">
    <source>
        <dbReference type="ARBA" id="ARBA00023136"/>
    </source>
</evidence>
<dbReference type="InterPro" id="IPR052165">
    <property type="entry name" value="Membrane_assoc_protease"/>
</dbReference>
<feature type="compositionally biased region" description="Polar residues" evidence="5">
    <location>
        <begin position="160"/>
        <end position="173"/>
    </location>
</feature>
<dbReference type="InterPro" id="IPR056738">
    <property type="entry name" value="NfeD1b_N"/>
</dbReference>
<dbReference type="CDD" id="cd07020">
    <property type="entry name" value="Clp_protease_NfeD_1"/>
    <property type="match status" value="1"/>
</dbReference>